<evidence type="ECO:0000313" key="2">
    <source>
        <dbReference type="EMBL" id="QEA17492.1"/>
    </source>
</evidence>
<reference evidence="2 3" key="1">
    <citation type="journal article" date="2013" name="J. Microbiol. Biotechnol.">
        <title>Novosphingobium ginsenosidimutans sp. nov., with the ability to convert ginsenoside.</title>
        <authorList>
            <person name="Kim J.K."/>
            <person name="He D."/>
            <person name="Liu Q.M."/>
            <person name="Park H.Y."/>
            <person name="Jung M.S."/>
            <person name="Yoon M.H."/>
            <person name="Kim S.C."/>
            <person name="Im W.T."/>
        </authorList>
    </citation>
    <scope>NUCLEOTIDE SEQUENCE [LARGE SCALE GENOMIC DNA]</scope>
    <source>
        <strain evidence="2 3">FW-6</strain>
    </source>
</reference>
<dbReference type="Proteomes" id="UP000321172">
    <property type="component" value="Chromosome"/>
</dbReference>
<sequence>MEGVWIDLAKFGVSLIAILGLAWLARWMDLGGDLRIRDAAHARFLANEAIEGFEPVDLALDKAGIGALLRDAAGRQMLLRRHGAAWVARLLDERTEARLDRDFLTIGTGERSFGTITLHLGEAAGVWAAGLRRLPQMGAKHA</sequence>
<keyword evidence="1" id="KW-0472">Membrane</keyword>
<keyword evidence="1" id="KW-0812">Transmembrane</keyword>
<feature type="transmembrane region" description="Helical" evidence="1">
    <location>
        <begin position="6"/>
        <end position="25"/>
    </location>
</feature>
<keyword evidence="3" id="KW-1185">Reference proteome</keyword>
<keyword evidence="1" id="KW-1133">Transmembrane helix</keyword>
<dbReference type="OrthoDB" id="7391222at2"/>
<protein>
    <submittedName>
        <fullName evidence="2">Uncharacterized protein</fullName>
    </submittedName>
</protein>
<dbReference type="RefSeq" id="WP_147091559.1">
    <property type="nucleotide sequence ID" value="NZ_BAABJD010000001.1"/>
</dbReference>
<accession>A0A5B8SA72</accession>
<proteinExistence type="predicted"/>
<gene>
    <name evidence="2" type="ORF">FRF71_06945</name>
</gene>
<dbReference type="AlphaFoldDB" id="A0A5B8SA72"/>
<dbReference type="EMBL" id="CP042345">
    <property type="protein sequence ID" value="QEA17492.1"/>
    <property type="molecule type" value="Genomic_DNA"/>
</dbReference>
<evidence type="ECO:0000313" key="3">
    <source>
        <dbReference type="Proteomes" id="UP000321172"/>
    </source>
</evidence>
<dbReference type="KEGG" id="ngf:FRF71_06945"/>
<organism evidence="2 3">
    <name type="scientific">Novosphingobium ginsenosidimutans</name>
    <dbReference type="NCBI Taxonomy" id="1176536"/>
    <lineage>
        <taxon>Bacteria</taxon>
        <taxon>Pseudomonadati</taxon>
        <taxon>Pseudomonadota</taxon>
        <taxon>Alphaproteobacteria</taxon>
        <taxon>Sphingomonadales</taxon>
        <taxon>Sphingomonadaceae</taxon>
        <taxon>Novosphingobium</taxon>
    </lineage>
</organism>
<name>A0A5B8SA72_9SPHN</name>
<evidence type="ECO:0000256" key="1">
    <source>
        <dbReference type="SAM" id="Phobius"/>
    </source>
</evidence>